<name>A0A3N0UXX5_9PROT</name>
<reference evidence="1 2" key="1">
    <citation type="submission" date="2018-10" db="EMBL/GenBank/DDBJ databases">
        <authorList>
            <person name="Chen W.-M."/>
        </authorList>
    </citation>
    <scope>NUCLEOTIDE SEQUENCE [LARGE SCALE GENOMIC DNA]</scope>
    <source>
        <strain evidence="1 2">H-5</strain>
    </source>
</reference>
<dbReference type="AlphaFoldDB" id="A0A3N0UXX5"/>
<evidence type="ECO:0000313" key="1">
    <source>
        <dbReference type="EMBL" id="ROH85370.1"/>
    </source>
</evidence>
<dbReference type="Proteomes" id="UP000275137">
    <property type="component" value="Unassembled WGS sequence"/>
</dbReference>
<protein>
    <submittedName>
        <fullName evidence="1">Uncharacterized protein</fullName>
    </submittedName>
</protein>
<sequence length="120" mass="13470">MAETAVKADVKAATSSKTSAAAKAKTYTEDEFLNAFSGKSRKFITDKLGAPAKKDLAVKPANADRMVMGMGKTDDKTKRVNIEMWYYNNVVRYDAKRTYKFAELTFVNDRCMNIGFFNNN</sequence>
<organism evidence="1 2">
    <name type="scientific">Pseudomethylobacillus aquaticus</name>
    <dbReference type="NCBI Taxonomy" id="2676064"/>
    <lineage>
        <taxon>Bacteria</taxon>
        <taxon>Pseudomonadati</taxon>
        <taxon>Pseudomonadota</taxon>
        <taxon>Betaproteobacteria</taxon>
        <taxon>Nitrosomonadales</taxon>
        <taxon>Methylophilaceae</taxon>
        <taxon>Pseudomethylobacillus</taxon>
    </lineage>
</organism>
<accession>A0A3N0UXX5</accession>
<evidence type="ECO:0000313" key="2">
    <source>
        <dbReference type="Proteomes" id="UP000275137"/>
    </source>
</evidence>
<keyword evidence="2" id="KW-1185">Reference proteome</keyword>
<gene>
    <name evidence="1" type="ORF">ED236_10410</name>
</gene>
<dbReference type="EMBL" id="RJVP01000006">
    <property type="protein sequence ID" value="ROH85370.1"/>
    <property type="molecule type" value="Genomic_DNA"/>
</dbReference>
<comment type="caution">
    <text evidence="1">The sequence shown here is derived from an EMBL/GenBank/DDBJ whole genome shotgun (WGS) entry which is preliminary data.</text>
</comment>
<proteinExistence type="predicted"/>